<dbReference type="STRING" id="290054.SAMN02745114_01162"/>
<reference evidence="2 3" key="1">
    <citation type="submission" date="2017-02" db="EMBL/GenBank/DDBJ databases">
        <authorList>
            <person name="Peterson S.W."/>
        </authorList>
    </citation>
    <scope>NUCLEOTIDE SEQUENCE [LARGE SCALE GENOMIC DNA]</scope>
    <source>
        <strain evidence="2 3">ATCC 51222</strain>
    </source>
</reference>
<dbReference type="SUPFAM" id="SSF55174">
    <property type="entry name" value="Alpha-L RNA-binding motif"/>
    <property type="match status" value="1"/>
</dbReference>
<gene>
    <name evidence="2" type="ORF">SAMN02745114_01162</name>
</gene>
<dbReference type="CDD" id="cd00165">
    <property type="entry name" value="S4"/>
    <property type="match status" value="1"/>
</dbReference>
<dbReference type="EMBL" id="FUWW01000011">
    <property type="protein sequence ID" value="SJZ62716.1"/>
    <property type="molecule type" value="Genomic_DNA"/>
</dbReference>
<protein>
    <submittedName>
        <fullName evidence="2">Ribosome-associated protein</fullName>
    </submittedName>
</protein>
<dbReference type="RefSeq" id="WP_078768639.1">
    <property type="nucleotide sequence ID" value="NZ_FUWW01000011.1"/>
</dbReference>
<organism evidence="2 3">
    <name type="scientific">Eubacterium coprostanoligenes</name>
    <dbReference type="NCBI Taxonomy" id="290054"/>
    <lineage>
        <taxon>Bacteria</taxon>
        <taxon>Bacillati</taxon>
        <taxon>Bacillota</taxon>
        <taxon>Clostridia</taxon>
        <taxon>Eubacteriales</taxon>
        <taxon>Eubacteriaceae</taxon>
        <taxon>Eubacterium</taxon>
    </lineage>
</organism>
<evidence type="ECO:0000313" key="3">
    <source>
        <dbReference type="Proteomes" id="UP000190657"/>
    </source>
</evidence>
<dbReference type="GO" id="GO:0003723">
    <property type="term" value="F:RNA binding"/>
    <property type="evidence" value="ECO:0007669"/>
    <property type="project" value="UniProtKB-KW"/>
</dbReference>
<dbReference type="AlphaFoldDB" id="A0A1T4M781"/>
<dbReference type="PROSITE" id="PS50889">
    <property type="entry name" value="S4"/>
    <property type="match status" value="1"/>
</dbReference>
<keyword evidence="1" id="KW-0694">RNA-binding</keyword>
<dbReference type="Gene3D" id="3.10.290.10">
    <property type="entry name" value="RNA-binding S4 domain"/>
    <property type="match status" value="1"/>
</dbReference>
<sequence length="82" mass="9187">MRIKVKTAEHQKETVKINTEFIQLQSFLKFKGIAETGGQAKEFIQDGIIRVNGEVCTARGKKIRNGDVVTAFAVDYTIVNED</sequence>
<evidence type="ECO:0000313" key="2">
    <source>
        <dbReference type="EMBL" id="SJZ62716.1"/>
    </source>
</evidence>
<dbReference type="InterPro" id="IPR036986">
    <property type="entry name" value="S4_RNA-bd_sf"/>
</dbReference>
<name>A0A1T4M781_9FIRM</name>
<dbReference type="OrthoDB" id="9811532at2"/>
<accession>A0A1T4M781</accession>
<evidence type="ECO:0000256" key="1">
    <source>
        <dbReference type="PROSITE-ProRule" id="PRU00182"/>
    </source>
</evidence>
<keyword evidence="3" id="KW-1185">Reference proteome</keyword>
<dbReference type="Pfam" id="PF13275">
    <property type="entry name" value="S4_2"/>
    <property type="match status" value="1"/>
</dbReference>
<proteinExistence type="predicted"/>
<dbReference type="Proteomes" id="UP000190657">
    <property type="component" value="Unassembled WGS sequence"/>
</dbReference>